<dbReference type="RefSeq" id="WP_254745198.1">
    <property type="nucleotide sequence ID" value="NZ_JANCLU010000021.1"/>
</dbReference>
<comment type="caution">
    <text evidence="2">The sequence shown here is derived from an EMBL/GenBank/DDBJ whole genome shotgun (WGS) entry which is preliminary data.</text>
</comment>
<dbReference type="Gene3D" id="3.40.50.720">
    <property type="entry name" value="NAD(P)-binding Rossmann-like Domain"/>
    <property type="match status" value="1"/>
</dbReference>
<evidence type="ECO:0000259" key="1">
    <source>
        <dbReference type="Pfam" id="PF13478"/>
    </source>
</evidence>
<sequence>MKLALLTALNAERAARRATVVVTDVATGAQRMVREADIAADPLAELLGQALRAGKSRMAQTPQGEVFLAVQVPPVRIVVTGAVHISQALAPMAKLLGHDIAIVDPRTAFATPERFPRVELHAEWPDEVLPRIGVDRYTAFVALTHDPKIDDPALAIALRSECFYIGALGSRKTHGARVQRLKDAGFSDAQIARIHAPIGLPIGAISPAEIALSIMGEITASLRLSADATRANSRDAA</sequence>
<keyword evidence="3" id="KW-1185">Reference proteome</keyword>
<proteinExistence type="predicted"/>
<dbReference type="Proteomes" id="UP001205890">
    <property type="component" value="Unassembled WGS sequence"/>
</dbReference>
<evidence type="ECO:0000313" key="3">
    <source>
        <dbReference type="Proteomes" id="UP001205890"/>
    </source>
</evidence>
<reference evidence="2 3" key="1">
    <citation type="submission" date="2022-07" db="EMBL/GenBank/DDBJ databases">
        <authorList>
            <person name="Li W.-J."/>
            <person name="Deng Q.-Q."/>
        </authorList>
    </citation>
    <scope>NUCLEOTIDE SEQUENCE [LARGE SCALE GENOMIC DNA]</scope>
    <source>
        <strain evidence="2 3">SYSU M60028</strain>
    </source>
</reference>
<name>A0ABT1LH82_9HYPH</name>
<dbReference type="InterPro" id="IPR052698">
    <property type="entry name" value="MoCofactor_Util/Proc"/>
</dbReference>
<dbReference type="PANTHER" id="PTHR30388">
    <property type="entry name" value="ALDEHYDE OXIDOREDUCTASE MOLYBDENUM COFACTOR ASSEMBLY PROTEIN"/>
    <property type="match status" value="1"/>
</dbReference>
<accession>A0ABT1LH82</accession>
<dbReference type="Pfam" id="PF13478">
    <property type="entry name" value="XdhC_C"/>
    <property type="match status" value="1"/>
</dbReference>
<dbReference type="InterPro" id="IPR027051">
    <property type="entry name" value="XdhC_Rossmann_dom"/>
</dbReference>
<dbReference type="EMBL" id="JANCLU010000021">
    <property type="protein sequence ID" value="MCP8940451.1"/>
    <property type="molecule type" value="Genomic_DNA"/>
</dbReference>
<protein>
    <submittedName>
        <fullName evidence="2">XdhC family protein</fullName>
    </submittedName>
</protein>
<gene>
    <name evidence="2" type="ORF">NK718_18145</name>
</gene>
<feature type="domain" description="XdhC Rossmann" evidence="1">
    <location>
        <begin position="77"/>
        <end position="218"/>
    </location>
</feature>
<dbReference type="PANTHER" id="PTHR30388:SF4">
    <property type="entry name" value="MOLYBDENUM COFACTOR INSERTION CHAPERONE PAOD"/>
    <property type="match status" value="1"/>
</dbReference>
<organism evidence="2 3">
    <name type="scientific">Alsobacter ponti</name>
    <dbReference type="NCBI Taxonomy" id="2962936"/>
    <lineage>
        <taxon>Bacteria</taxon>
        <taxon>Pseudomonadati</taxon>
        <taxon>Pseudomonadota</taxon>
        <taxon>Alphaproteobacteria</taxon>
        <taxon>Hyphomicrobiales</taxon>
        <taxon>Alsobacteraceae</taxon>
        <taxon>Alsobacter</taxon>
    </lineage>
</organism>
<evidence type="ECO:0000313" key="2">
    <source>
        <dbReference type="EMBL" id="MCP8940451.1"/>
    </source>
</evidence>